<dbReference type="Gene3D" id="3.30.1490.70">
    <property type="match status" value="1"/>
</dbReference>
<dbReference type="GO" id="GO:0005524">
    <property type="term" value="F:ATP binding"/>
    <property type="evidence" value="ECO:0007669"/>
    <property type="project" value="InterPro"/>
</dbReference>
<reference evidence="2 3" key="1">
    <citation type="submission" date="2019-07" db="EMBL/GenBank/DDBJ databases">
        <authorList>
            <person name="Kim J."/>
        </authorList>
    </citation>
    <scope>NUCLEOTIDE SEQUENCE [LARGE SCALE GENOMIC DNA]</scope>
    <source>
        <strain evidence="2 3">JC52</strain>
    </source>
</reference>
<dbReference type="AlphaFoldDB" id="A0A559K5E1"/>
<organism evidence="2 3">
    <name type="scientific">Paenibacillus cremeus</name>
    <dbReference type="NCBI Taxonomy" id="2163881"/>
    <lineage>
        <taxon>Bacteria</taxon>
        <taxon>Bacillati</taxon>
        <taxon>Bacillota</taxon>
        <taxon>Bacilli</taxon>
        <taxon>Bacillales</taxon>
        <taxon>Paenibacillaceae</taxon>
        <taxon>Paenibacillus</taxon>
    </lineage>
</organism>
<feature type="domain" description="ATP-dependent DNA ligase family profile" evidence="1">
    <location>
        <begin position="1"/>
        <end position="69"/>
    </location>
</feature>
<dbReference type="RefSeq" id="WP_144851891.1">
    <property type="nucleotide sequence ID" value="NZ_VNJI01000038.1"/>
</dbReference>
<dbReference type="Proteomes" id="UP000317036">
    <property type="component" value="Unassembled WGS sequence"/>
</dbReference>
<evidence type="ECO:0000313" key="2">
    <source>
        <dbReference type="EMBL" id="TVY07359.1"/>
    </source>
</evidence>
<dbReference type="EMBL" id="VNJI01000038">
    <property type="protein sequence ID" value="TVY07359.1"/>
    <property type="molecule type" value="Genomic_DNA"/>
</dbReference>
<dbReference type="Gene3D" id="3.30.470.30">
    <property type="entry name" value="DNA ligase/mRNA capping enzyme"/>
    <property type="match status" value="1"/>
</dbReference>
<keyword evidence="3" id="KW-1185">Reference proteome</keyword>
<accession>A0A559K5E1</accession>
<dbReference type="SUPFAM" id="SSF56091">
    <property type="entry name" value="DNA ligase/mRNA capping enzyme, catalytic domain"/>
    <property type="match status" value="1"/>
</dbReference>
<evidence type="ECO:0000313" key="3">
    <source>
        <dbReference type="Proteomes" id="UP000317036"/>
    </source>
</evidence>
<dbReference type="GO" id="GO:0006281">
    <property type="term" value="P:DNA repair"/>
    <property type="evidence" value="ECO:0007669"/>
    <property type="project" value="InterPro"/>
</dbReference>
<dbReference type="Pfam" id="PF01068">
    <property type="entry name" value="DNA_ligase_A_M"/>
    <property type="match status" value="1"/>
</dbReference>
<dbReference type="InterPro" id="IPR012310">
    <property type="entry name" value="DNA_ligase_ATP-dep_cent"/>
</dbReference>
<protein>
    <recommendedName>
        <fullName evidence="1">ATP-dependent DNA ligase family profile domain-containing protein</fullName>
    </recommendedName>
</protein>
<dbReference type="GO" id="GO:0006310">
    <property type="term" value="P:DNA recombination"/>
    <property type="evidence" value="ECO:0007669"/>
    <property type="project" value="InterPro"/>
</dbReference>
<gene>
    <name evidence="2" type="ORF">FPZ49_24255</name>
</gene>
<evidence type="ECO:0000259" key="1">
    <source>
        <dbReference type="Pfam" id="PF01068"/>
    </source>
</evidence>
<sequence>MHEPIEKRLEALQELLTEPTELMSTVQSTEDGEGLFEAVKRLGLEGIVSKLKGSRYTLDHRSPDWIKVKNYQYTVVSIAGIRKTEFAWLLQNTDGSYAGVCELVPPKERAAFYRVAQQLVRSEDKHWLYLDARIQCQVKFQCFTKGGLLRTPSFVEFIFPESV</sequence>
<proteinExistence type="predicted"/>
<dbReference type="GO" id="GO:0003910">
    <property type="term" value="F:DNA ligase (ATP) activity"/>
    <property type="evidence" value="ECO:0007669"/>
    <property type="project" value="InterPro"/>
</dbReference>
<comment type="caution">
    <text evidence="2">The sequence shown here is derived from an EMBL/GenBank/DDBJ whole genome shotgun (WGS) entry which is preliminary data.</text>
</comment>
<name>A0A559K5E1_9BACL</name>
<dbReference type="OrthoDB" id="5503604at2"/>